<dbReference type="OMA" id="DPMKVRF"/>
<evidence type="ECO:0000256" key="9">
    <source>
        <dbReference type="PIRNR" id="PIRNR017029"/>
    </source>
</evidence>
<reference evidence="12" key="1">
    <citation type="journal article" date="2010" name="Nature">
        <title>The Amphimedon queenslandica genome and the evolution of animal complexity.</title>
        <authorList>
            <person name="Srivastava M."/>
            <person name="Simakov O."/>
            <person name="Chapman J."/>
            <person name="Fahey B."/>
            <person name="Gauthier M.E."/>
            <person name="Mitros T."/>
            <person name="Richards G.S."/>
            <person name="Conaco C."/>
            <person name="Dacre M."/>
            <person name="Hellsten U."/>
            <person name="Larroux C."/>
            <person name="Putnam N.H."/>
            <person name="Stanke M."/>
            <person name="Adamska M."/>
            <person name="Darling A."/>
            <person name="Degnan S.M."/>
            <person name="Oakley T.H."/>
            <person name="Plachetzki D.C."/>
            <person name="Zhai Y."/>
            <person name="Adamski M."/>
            <person name="Calcino A."/>
            <person name="Cummins S.F."/>
            <person name="Goodstein D.M."/>
            <person name="Harris C."/>
            <person name="Jackson D.J."/>
            <person name="Leys S.P."/>
            <person name="Shu S."/>
            <person name="Woodcroft B.J."/>
            <person name="Vervoort M."/>
            <person name="Kosik K.S."/>
            <person name="Manning G."/>
            <person name="Degnan B.M."/>
            <person name="Rokhsar D.S."/>
        </authorList>
    </citation>
    <scope>NUCLEOTIDE SEQUENCE [LARGE SCALE GENOMIC DNA]</scope>
</reference>
<comment type="function">
    <text evidence="8 9">Component of the signal recognition particle (SRP) complex, a ribonucleoprotein complex that mediates the cotranslational targeting of secretory and membrane proteins to the endoplasmic reticulum (ER). SRP9 together with SRP14 and the Alu portion of the SRP RNA, constitutes the elongation arrest domain of SRP. The complex of SRP9 and SRP14 is required for SRP RNA binding.</text>
</comment>
<dbReference type="Proteomes" id="UP000007879">
    <property type="component" value="Unassembled WGS sequence"/>
</dbReference>
<dbReference type="GO" id="GO:0008312">
    <property type="term" value="F:7S RNA binding"/>
    <property type="evidence" value="ECO:0007669"/>
    <property type="project" value="InterPro"/>
</dbReference>
<dbReference type="STRING" id="400682.A0A1X7UL80"/>
<dbReference type="Pfam" id="PF05486">
    <property type="entry name" value="SRP9-21"/>
    <property type="match status" value="1"/>
</dbReference>
<evidence type="ECO:0000256" key="5">
    <source>
        <dbReference type="ARBA" id="ARBA00022884"/>
    </source>
</evidence>
<comment type="subcellular location">
    <subcellularLocation>
        <location evidence="1 9">Cytoplasm</location>
    </subcellularLocation>
</comment>
<dbReference type="SUPFAM" id="SSF54762">
    <property type="entry name" value="Signal recognition particle alu RNA binding heterodimer, SRP9/14"/>
    <property type="match status" value="1"/>
</dbReference>
<evidence type="ECO:0000256" key="7">
    <source>
        <dbReference type="ARBA" id="ARBA00023274"/>
    </source>
</evidence>
<keyword evidence="4 9" id="KW-0963">Cytoplasm</keyword>
<dbReference type="eggNOG" id="KOG3465">
    <property type="taxonomic scope" value="Eukaryota"/>
</dbReference>
<evidence type="ECO:0000256" key="1">
    <source>
        <dbReference type="ARBA" id="ARBA00004496"/>
    </source>
</evidence>
<keyword evidence="5 9" id="KW-0694">RNA-binding</keyword>
<dbReference type="GO" id="GO:0005829">
    <property type="term" value="C:cytosol"/>
    <property type="evidence" value="ECO:0007669"/>
    <property type="project" value="UniProtKB-ARBA"/>
</dbReference>
<evidence type="ECO:0000259" key="10">
    <source>
        <dbReference type="Pfam" id="PF05486"/>
    </source>
</evidence>
<dbReference type="GO" id="GO:0045900">
    <property type="term" value="P:negative regulation of translational elongation"/>
    <property type="evidence" value="ECO:0007669"/>
    <property type="project" value="InterPro"/>
</dbReference>
<evidence type="ECO:0000256" key="6">
    <source>
        <dbReference type="ARBA" id="ARBA00023135"/>
    </source>
</evidence>
<comment type="similarity">
    <text evidence="2 9">Belongs to the SRP9 family.</text>
</comment>
<name>A0A1X7UL80_AMPQE</name>
<dbReference type="GO" id="GO:0005786">
    <property type="term" value="C:signal recognition particle, endoplasmic reticulum targeting"/>
    <property type="evidence" value="ECO:0007669"/>
    <property type="project" value="UniProtKB-KW"/>
</dbReference>
<keyword evidence="12" id="KW-1185">Reference proteome</keyword>
<evidence type="ECO:0000313" key="12">
    <source>
        <dbReference type="Proteomes" id="UP000007879"/>
    </source>
</evidence>
<evidence type="ECO:0000256" key="3">
    <source>
        <dbReference type="ARBA" id="ARBA00020414"/>
    </source>
</evidence>
<dbReference type="FunFam" id="3.30.720.10:FF:000001">
    <property type="entry name" value="Signal recognition particle 9 kDa protein"/>
    <property type="match status" value="1"/>
</dbReference>
<dbReference type="PANTHER" id="PTHR12834">
    <property type="entry name" value="SIGNAL RECOGNITION PARTICLE 9 KDA PROTEIN"/>
    <property type="match status" value="1"/>
</dbReference>
<organism evidence="11">
    <name type="scientific">Amphimedon queenslandica</name>
    <name type="common">Sponge</name>
    <dbReference type="NCBI Taxonomy" id="400682"/>
    <lineage>
        <taxon>Eukaryota</taxon>
        <taxon>Metazoa</taxon>
        <taxon>Porifera</taxon>
        <taxon>Demospongiae</taxon>
        <taxon>Heteroscleromorpha</taxon>
        <taxon>Haplosclerida</taxon>
        <taxon>Niphatidae</taxon>
        <taxon>Amphimedon</taxon>
    </lineage>
</organism>
<evidence type="ECO:0000256" key="2">
    <source>
        <dbReference type="ARBA" id="ARBA00009193"/>
    </source>
</evidence>
<evidence type="ECO:0000256" key="4">
    <source>
        <dbReference type="ARBA" id="ARBA00022490"/>
    </source>
</evidence>
<dbReference type="FunCoup" id="A0A1X7UL80">
    <property type="interactions" value="709"/>
</dbReference>
<evidence type="ECO:0000256" key="8">
    <source>
        <dbReference type="ARBA" id="ARBA00045462"/>
    </source>
</evidence>
<sequence length="79" mass="9453">MPYLQTWDDFAKGLERLYQQNPWKVRFIVKYRHCSGSLVLKATDDNVCIKYRTDQLQDVKKLERLNNTLLRHMIAKVPT</sequence>
<dbReference type="EnsemblMetazoa" id="Aqu2.1.28192_001">
    <property type="protein sequence ID" value="Aqu2.1.28192_001"/>
    <property type="gene ID" value="Aqu2.1.28192"/>
</dbReference>
<proteinExistence type="inferred from homology"/>
<gene>
    <name evidence="11" type="primary">100632040</name>
</gene>
<dbReference type="PANTHER" id="PTHR12834:SF12">
    <property type="entry name" value="SIGNAL RECOGNITION PARTICLE 9 KDA PROTEIN"/>
    <property type="match status" value="1"/>
</dbReference>
<dbReference type="KEGG" id="aqu:100632040"/>
<dbReference type="InterPro" id="IPR009018">
    <property type="entry name" value="Signal_recog_particle_SRP9/14"/>
</dbReference>
<accession>A0A1X7UL80</accession>
<dbReference type="InterPro" id="IPR008832">
    <property type="entry name" value="SRP9"/>
</dbReference>
<keyword evidence="7 9" id="KW-0687">Ribonucleoprotein</keyword>
<dbReference type="AlphaFoldDB" id="A0A1X7UL80"/>
<reference evidence="11" key="2">
    <citation type="submission" date="2017-05" db="UniProtKB">
        <authorList>
            <consortium name="EnsemblMetazoa"/>
        </authorList>
    </citation>
    <scope>IDENTIFICATION</scope>
</reference>
<protein>
    <recommendedName>
        <fullName evidence="3 9">Signal recognition particle 9 kDa protein</fullName>
        <shortName evidence="9">SRP9</shortName>
    </recommendedName>
</protein>
<dbReference type="InterPro" id="IPR039432">
    <property type="entry name" value="SRP9_dom"/>
</dbReference>
<keyword evidence="6 9" id="KW-0733">Signal recognition particle</keyword>
<dbReference type="OrthoDB" id="360923at2759"/>
<dbReference type="InParanoid" id="A0A1X7UL80"/>
<dbReference type="Gene3D" id="3.30.720.10">
    <property type="entry name" value="Signal recognition particle alu RNA binding heterodimer, srp9/1"/>
    <property type="match status" value="1"/>
</dbReference>
<dbReference type="GO" id="GO:0006614">
    <property type="term" value="P:SRP-dependent cotranslational protein targeting to membrane"/>
    <property type="evidence" value="ECO:0007669"/>
    <property type="project" value="InterPro"/>
</dbReference>
<dbReference type="InterPro" id="IPR039914">
    <property type="entry name" value="SRP9-like"/>
</dbReference>
<evidence type="ECO:0000313" key="11">
    <source>
        <dbReference type="EnsemblMetazoa" id="Aqu2.1.28192_001"/>
    </source>
</evidence>
<dbReference type="EnsemblMetazoa" id="XM_003387580.3">
    <property type="protein sequence ID" value="XP_003387628.1"/>
    <property type="gene ID" value="LOC100632040"/>
</dbReference>
<dbReference type="PIRSF" id="PIRSF017029">
    <property type="entry name" value="Signal_recog_particle_SRP9"/>
    <property type="match status" value="1"/>
</dbReference>
<feature type="domain" description="SRP9" evidence="10">
    <location>
        <begin position="4"/>
        <end position="73"/>
    </location>
</feature>